<dbReference type="Proteomes" id="UP000499080">
    <property type="component" value="Unassembled WGS sequence"/>
</dbReference>
<proteinExistence type="predicted"/>
<accession>A0A4Y2W710</accession>
<evidence type="ECO:0000313" key="2">
    <source>
        <dbReference type="Proteomes" id="UP000499080"/>
    </source>
</evidence>
<protein>
    <submittedName>
        <fullName evidence="1">Uncharacterized protein</fullName>
    </submittedName>
</protein>
<organism evidence="1 2">
    <name type="scientific">Araneus ventricosus</name>
    <name type="common">Orbweaver spider</name>
    <name type="synonym">Epeira ventricosa</name>
    <dbReference type="NCBI Taxonomy" id="182803"/>
    <lineage>
        <taxon>Eukaryota</taxon>
        <taxon>Metazoa</taxon>
        <taxon>Ecdysozoa</taxon>
        <taxon>Arthropoda</taxon>
        <taxon>Chelicerata</taxon>
        <taxon>Arachnida</taxon>
        <taxon>Araneae</taxon>
        <taxon>Araneomorphae</taxon>
        <taxon>Entelegynae</taxon>
        <taxon>Araneoidea</taxon>
        <taxon>Araneidae</taxon>
        <taxon>Araneus</taxon>
    </lineage>
</organism>
<name>A0A4Y2W710_ARAVE</name>
<dbReference type="AlphaFoldDB" id="A0A4Y2W710"/>
<reference evidence="1 2" key="1">
    <citation type="journal article" date="2019" name="Sci. Rep.">
        <title>Orb-weaving spider Araneus ventricosus genome elucidates the spidroin gene catalogue.</title>
        <authorList>
            <person name="Kono N."/>
            <person name="Nakamura H."/>
            <person name="Ohtoshi R."/>
            <person name="Moran D.A.P."/>
            <person name="Shinohara A."/>
            <person name="Yoshida Y."/>
            <person name="Fujiwara M."/>
            <person name="Mori M."/>
            <person name="Tomita M."/>
            <person name="Arakawa K."/>
        </authorList>
    </citation>
    <scope>NUCLEOTIDE SEQUENCE [LARGE SCALE GENOMIC DNA]</scope>
</reference>
<sequence length="103" mass="11614">MRGHGVRELQLVAHSERSSQELPPKTARFFLTPALYFDGRGLSHLQAFGAEDKPGIEDSRKHHFIIIPFAISRSSIYTPVSGQNSREMCKRGAFLPLSSQDFR</sequence>
<dbReference type="EMBL" id="BGPR01055751">
    <property type="protein sequence ID" value="GBO32296.1"/>
    <property type="molecule type" value="Genomic_DNA"/>
</dbReference>
<keyword evidence="2" id="KW-1185">Reference proteome</keyword>
<evidence type="ECO:0000313" key="1">
    <source>
        <dbReference type="EMBL" id="GBO32296.1"/>
    </source>
</evidence>
<gene>
    <name evidence="1" type="ORF">AVEN_186962_1</name>
</gene>
<comment type="caution">
    <text evidence="1">The sequence shown here is derived from an EMBL/GenBank/DDBJ whole genome shotgun (WGS) entry which is preliminary data.</text>
</comment>